<name>A0A1M6KL20_9FIRM</name>
<evidence type="ECO:0000313" key="3">
    <source>
        <dbReference type="Proteomes" id="UP000184529"/>
    </source>
</evidence>
<sequence length="183" mass="20332">MLNKKGVADQFTRPICRVDIRTGEGFCRLKEFWMSGGYREITPEEFERMEGQAGATSPPRPATISQDVEAADSSLTAEEIRRIEMMACDGWTIKDKLRVRSWLAAGMDCRQAARLLGRDARSVAGLSRQLGTLEEHIRVLVLAARGMNDAEIARELGMKQKRVAGIRLKYMPAKEACTNSGGI</sequence>
<dbReference type="AlphaFoldDB" id="A0A1M6KL20"/>
<keyword evidence="3" id="KW-1185">Reference proteome</keyword>
<dbReference type="EMBL" id="FQZM01000043">
    <property type="protein sequence ID" value="SHJ59629.1"/>
    <property type="molecule type" value="Genomic_DNA"/>
</dbReference>
<dbReference type="RefSeq" id="WP_131821524.1">
    <property type="nucleotide sequence ID" value="NZ_FQZM01000043.1"/>
</dbReference>
<feature type="region of interest" description="Disordered" evidence="1">
    <location>
        <begin position="47"/>
        <end position="69"/>
    </location>
</feature>
<proteinExistence type="predicted"/>
<organism evidence="2 3">
    <name type="scientific">Desulfofundulus thermosubterraneus DSM 16057</name>
    <dbReference type="NCBI Taxonomy" id="1121432"/>
    <lineage>
        <taxon>Bacteria</taxon>
        <taxon>Bacillati</taxon>
        <taxon>Bacillota</taxon>
        <taxon>Clostridia</taxon>
        <taxon>Eubacteriales</taxon>
        <taxon>Peptococcaceae</taxon>
        <taxon>Desulfofundulus</taxon>
    </lineage>
</organism>
<dbReference type="OrthoDB" id="2113082at2"/>
<gene>
    <name evidence="2" type="ORF">SAMN02745219_02907</name>
</gene>
<accession>A0A1M6KL20</accession>
<evidence type="ECO:0000313" key="2">
    <source>
        <dbReference type="EMBL" id="SHJ59629.1"/>
    </source>
</evidence>
<protein>
    <submittedName>
        <fullName evidence="2">Uncharacterized protein</fullName>
    </submittedName>
</protein>
<dbReference type="Proteomes" id="UP000184529">
    <property type="component" value="Unassembled WGS sequence"/>
</dbReference>
<evidence type="ECO:0000256" key="1">
    <source>
        <dbReference type="SAM" id="MobiDB-lite"/>
    </source>
</evidence>
<reference evidence="3" key="1">
    <citation type="submission" date="2016-11" db="EMBL/GenBank/DDBJ databases">
        <authorList>
            <person name="Varghese N."/>
            <person name="Submissions S."/>
        </authorList>
    </citation>
    <scope>NUCLEOTIDE SEQUENCE [LARGE SCALE GENOMIC DNA]</scope>
    <source>
        <strain evidence="3">DSM 16057</strain>
    </source>
</reference>
<dbReference type="STRING" id="1121432.SAMN02745219_02907"/>